<dbReference type="EMBL" id="JASCZI010060463">
    <property type="protein sequence ID" value="MED6132187.1"/>
    <property type="molecule type" value="Genomic_DNA"/>
</dbReference>
<proteinExistence type="predicted"/>
<name>A0ABU6S761_9FABA</name>
<accession>A0ABU6S761</accession>
<dbReference type="Proteomes" id="UP001341840">
    <property type="component" value="Unassembled WGS sequence"/>
</dbReference>
<evidence type="ECO:0000313" key="2">
    <source>
        <dbReference type="Proteomes" id="UP001341840"/>
    </source>
</evidence>
<evidence type="ECO:0000313" key="1">
    <source>
        <dbReference type="EMBL" id="MED6132187.1"/>
    </source>
</evidence>
<comment type="caution">
    <text evidence="1">The sequence shown here is derived from an EMBL/GenBank/DDBJ whole genome shotgun (WGS) entry which is preliminary data.</text>
</comment>
<keyword evidence="2" id="KW-1185">Reference proteome</keyword>
<organism evidence="1 2">
    <name type="scientific">Stylosanthes scabra</name>
    <dbReference type="NCBI Taxonomy" id="79078"/>
    <lineage>
        <taxon>Eukaryota</taxon>
        <taxon>Viridiplantae</taxon>
        <taxon>Streptophyta</taxon>
        <taxon>Embryophyta</taxon>
        <taxon>Tracheophyta</taxon>
        <taxon>Spermatophyta</taxon>
        <taxon>Magnoliopsida</taxon>
        <taxon>eudicotyledons</taxon>
        <taxon>Gunneridae</taxon>
        <taxon>Pentapetalae</taxon>
        <taxon>rosids</taxon>
        <taxon>fabids</taxon>
        <taxon>Fabales</taxon>
        <taxon>Fabaceae</taxon>
        <taxon>Papilionoideae</taxon>
        <taxon>50 kb inversion clade</taxon>
        <taxon>dalbergioids sensu lato</taxon>
        <taxon>Dalbergieae</taxon>
        <taxon>Pterocarpus clade</taxon>
        <taxon>Stylosanthes</taxon>
    </lineage>
</organism>
<protein>
    <submittedName>
        <fullName evidence="1">Uncharacterized protein</fullName>
    </submittedName>
</protein>
<sequence>MELGFEMGSPGRVMVLQASYVKNVLKLADYGKTGNCQQKTSYKYDHESTGSGIKHLPNFHNLPPAKILADLGIGVPCRYTPESIPAKTYEGSLWAHRKAGFWVPLVT</sequence>
<gene>
    <name evidence="1" type="ORF">PIB30_016826</name>
</gene>
<reference evidence="1 2" key="1">
    <citation type="journal article" date="2023" name="Plants (Basel)">
        <title>Bridging the Gap: Combining Genomics and Transcriptomics Approaches to Understand Stylosanthes scabra, an Orphan Legume from the Brazilian Caatinga.</title>
        <authorList>
            <person name="Ferreira-Neto J.R.C."/>
            <person name="da Silva M.D."/>
            <person name="Binneck E."/>
            <person name="de Melo N.F."/>
            <person name="da Silva R.H."/>
            <person name="de Melo A.L.T.M."/>
            <person name="Pandolfi V."/>
            <person name="Bustamante F.O."/>
            <person name="Brasileiro-Vidal A.C."/>
            <person name="Benko-Iseppon A.M."/>
        </authorList>
    </citation>
    <scope>NUCLEOTIDE SEQUENCE [LARGE SCALE GENOMIC DNA]</scope>
    <source>
        <tissue evidence="1">Leaves</tissue>
    </source>
</reference>